<feature type="transmembrane region" description="Helical" evidence="14">
    <location>
        <begin position="17"/>
        <end position="40"/>
    </location>
</feature>
<name>A0AAE3U6J7_9BACT</name>
<protein>
    <recommendedName>
        <fullName evidence="3">histidine kinase</fullName>
        <ecNumber evidence="3">2.7.13.3</ecNumber>
    </recommendedName>
</protein>
<dbReference type="AlphaFoldDB" id="A0AAE3U6J7"/>
<evidence type="ECO:0000256" key="4">
    <source>
        <dbReference type="ARBA" id="ARBA00022553"/>
    </source>
</evidence>
<dbReference type="RefSeq" id="WP_313975120.1">
    <property type="nucleotide sequence ID" value="NZ_JASJOS010000001.1"/>
</dbReference>
<dbReference type="Pfam" id="PF07730">
    <property type="entry name" value="HisKA_3"/>
    <property type="match status" value="1"/>
</dbReference>
<dbReference type="EMBL" id="JASJOT010000003">
    <property type="protein sequence ID" value="MDJ1492504.1"/>
    <property type="molecule type" value="Genomic_DNA"/>
</dbReference>
<accession>A0AAE3U6J7</accession>
<evidence type="ECO:0000313" key="16">
    <source>
        <dbReference type="EMBL" id="MDJ1479163.1"/>
    </source>
</evidence>
<dbReference type="GO" id="GO:0005524">
    <property type="term" value="F:ATP binding"/>
    <property type="evidence" value="ECO:0007669"/>
    <property type="project" value="UniProtKB-KW"/>
</dbReference>
<keyword evidence="10 14" id="KW-1133">Transmembrane helix</keyword>
<dbReference type="PANTHER" id="PTHR24421">
    <property type="entry name" value="NITRATE/NITRITE SENSOR PROTEIN NARX-RELATED"/>
    <property type="match status" value="1"/>
</dbReference>
<dbReference type="InterPro" id="IPR005467">
    <property type="entry name" value="His_kinase_dom"/>
</dbReference>
<evidence type="ECO:0000256" key="14">
    <source>
        <dbReference type="SAM" id="Phobius"/>
    </source>
</evidence>
<feature type="coiled-coil region" evidence="13">
    <location>
        <begin position="234"/>
        <end position="261"/>
    </location>
</feature>
<dbReference type="GO" id="GO:0000155">
    <property type="term" value="F:phosphorelay sensor kinase activity"/>
    <property type="evidence" value="ECO:0007669"/>
    <property type="project" value="InterPro"/>
</dbReference>
<dbReference type="InterPro" id="IPR050482">
    <property type="entry name" value="Sensor_HK_TwoCompSys"/>
</dbReference>
<keyword evidence="4" id="KW-0597">Phosphoprotein</keyword>
<keyword evidence="9" id="KW-0067">ATP-binding</keyword>
<keyword evidence="5" id="KW-0808">Transferase</keyword>
<proteinExistence type="predicted"/>
<keyword evidence="6 14" id="KW-0812">Transmembrane</keyword>
<gene>
    <name evidence="16" type="ORF">QNI16_01630</name>
    <name evidence="17" type="ORF">QNI19_06150</name>
</gene>
<keyword evidence="11" id="KW-0902">Two-component regulatory system</keyword>
<dbReference type="EC" id="2.7.13.3" evidence="3"/>
<dbReference type="Pfam" id="PF02518">
    <property type="entry name" value="HATPase_c"/>
    <property type="match status" value="1"/>
</dbReference>
<dbReference type="CDD" id="cd16917">
    <property type="entry name" value="HATPase_UhpB-NarQ-NarX-like"/>
    <property type="match status" value="1"/>
</dbReference>
<evidence type="ECO:0000313" key="19">
    <source>
        <dbReference type="Proteomes" id="UP001241110"/>
    </source>
</evidence>
<dbReference type="Pfam" id="PF13675">
    <property type="entry name" value="PilJ"/>
    <property type="match status" value="1"/>
</dbReference>
<dbReference type="GO" id="GO:0046983">
    <property type="term" value="F:protein dimerization activity"/>
    <property type="evidence" value="ECO:0007669"/>
    <property type="project" value="InterPro"/>
</dbReference>
<dbReference type="InterPro" id="IPR011712">
    <property type="entry name" value="Sig_transdc_His_kin_sub3_dim/P"/>
</dbReference>
<organism evidence="16 19">
    <name type="scientific">Xanthocytophaga flava</name>
    <dbReference type="NCBI Taxonomy" id="3048013"/>
    <lineage>
        <taxon>Bacteria</taxon>
        <taxon>Pseudomonadati</taxon>
        <taxon>Bacteroidota</taxon>
        <taxon>Cytophagia</taxon>
        <taxon>Cytophagales</taxon>
        <taxon>Rhodocytophagaceae</taxon>
        <taxon>Xanthocytophaga</taxon>
    </lineage>
</organism>
<dbReference type="Gene3D" id="1.20.5.1930">
    <property type="match status" value="1"/>
</dbReference>
<evidence type="ECO:0000256" key="10">
    <source>
        <dbReference type="ARBA" id="ARBA00022989"/>
    </source>
</evidence>
<dbReference type="InterPro" id="IPR003594">
    <property type="entry name" value="HATPase_dom"/>
</dbReference>
<evidence type="ECO:0000313" key="17">
    <source>
        <dbReference type="EMBL" id="MDJ1492504.1"/>
    </source>
</evidence>
<dbReference type="SMART" id="SM00387">
    <property type="entry name" value="HATPase_c"/>
    <property type="match status" value="1"/>
</dbReference>
<comment type="subcellular location">
    <subcellularLocation>
        <location evidence="2">Membrane</location>
        <topology evidence="2">Multi-pass membrane protein</topology>
    </subcellularLocation>
</comment>
<comment type="catalytic activity">
    <reaction evidence="1">
        <text>ATP + protein L-histidine = ADP + protein N-phospho-L-histidine.</text>
        <dbReference type="EC" id="2.7.13.3"/>
    </reaction>
</comment>
<reference evidence="16 18" key="1">
    <citation type="submission" date="2023-05" db="EMBL/GenBank/DDBJ databases">
        <authorList>
            <person name="Zhang X."/>
        </authorList>
    </citation>
    <scope>NUCLEOTIDE SEQUENCE</scope>
    <source>
        <strain evidence="17 18">DM2B3-1</strain>
        <strain evidence="16">YF14B1</strain>
    </source>
</reference>
<dbReference type="SUPFAM" id="SSF55874">
    <property type="entry name" value="ATPase domain of HSP90 chaperone/DNA topoisomerase II/histidine kinase"/>
    <property type="match status" value="1"/>
</dbReference>
<feature type="transmembrane region" description="Helical" evidence="14">
    <location>
        <begin position="195"/>
        <end position="213"/>
    </location>
</feature>
<dbReference type="GO" id="GO:0016020">
    <property type="term" value="C:membrane"/>
    <property type="evidence" value="ECO:0007669"/>
    <property type="project" value="UniProtKB-SubCell"/>
</dbReference>
<evidence type="ECO:0000256" key="8">
    <source>
        <dbReference type="ARBA" id="ARBA00022777"/>
    </source>
</evidence>
<evidence type="ECO:0000313" key="18">
    <source>
        <dbReference type="Proteomes" id="UP001228581"/>
    </source>
</evidence>
<keyword evidence="12 14" id="KW-0472">Membrane</keyword>
<feature type="domain" description="Histidine kinase" evidence="15">
    <location>
        <begin position="394"/>
        <end position="488"/>
    </location>
</feature>
<evidence type="ECO:0000256" key="12">
    <source>
        <dbReference type="ARBA" id="ARBA00023136"/>
    </source>
</evidence>
<evidence type="ECO:0000256" key="5">
    <source>
        <dbReference type="ARBA" id="ARBA00022679"/>
    </source>
</evidence>
<evidence type="ECO:0000256" key="3">
    <source>
        <dbReference type="ARBA" id="ARBA00012438"/>
    </source>
</evidence>
<dbReference type="Proteomes" id="UP001241110">
    <property type="component" value="Unassembled WGS sequence"/>
</dbReference>
<dbReference type="Gene3D" id="3.30.565.10">
    <property type="entry name" value="Histidine kinase-like ATPase, C-terminal domain"/>
    <property type="match status" value="1"/>
</dbReference>
<sequence length="491" mass="56673">MNHTLLDKNIYRKFTRLYIIALTIVAFLSILGQVLVQIMIHNQSNDSWIINYAGRQRFQSQAIAKITLILADRGNQVDTAFYRAELQKWIRSWSKYHYALKSGKLTDLQVSVKNSQEIQRMFLDIDPDFEAVRRSARNIQHELLYPGPASKARIDSDITFLLTHERLFLQKMEMIVAQYGEEAKAKVDHLRSIELTLLIITLVVLLLEALFVFRPAVYKLRQTILALIDAEYHTREMNEELKSLNQSLEETREELVAATQLKYTREIEEQRMRTAYVIQGQEEERKRLARDLHDDLGQMLTALKLGIENLDGGAEWTPKGRKRLDDIKQLIAQTISEVRMVSFNLMPSVLNDFGIVSALRLLTSQVDASSSQTQVLFQSNIVEERFSKEIEISLYRIAQEALNNAMKYAEADSIKVELLLKRKMLYLNIVDDGKGFNYSEFQQKTPKDRAYHGLIHMKERARLINGDLTISSTIDEGTQIHVIVPLPTTKK</sequence>
<dbReference type="PANTHER" id="PTHR24421:SF10">
    <property type="entry name" value="NITRATE_NITRITE SENSOR PROTEIN NARQ"/>
    <property type="match status" value="1"/>
</dbReference>
<dbReference type="PROSITE" id="PS50109">
    <property type="entry name" value="HIS_KIN"/>
    <property type="match status" value="1"/>
</dbReference>
<keyword evidence="8 16" id="KW-0418">Kinase</keyword>
<dbReference type="InterPro" id="IPR036890">
    <property type="entry name" value="HATPase_C_sf"/>
</dbReference>
<keyword evidence="13" id="KW-0175">Coiled coil</keyword>
<dbReference type="Proteomes" id="UP001228581">
    <property type="component" value="Unassembled WGS sequence"/>
</dbReference>
<keyword evidence="7" id="KW-0547">Nucleotide-binding</keyword>
<comment type="caution">
    <text evidence="16">The sequence shown here is derived from an EMBL/GenBank/DDBJ whole genome shotgun (WGS) entry which is preliminary data.</text>
</comment>
<evidence type="ECO:0000256" key="11">
    <source>
        <dbReference type="ARBA" id="ARBA00023012"/>
    </source>
</evidence>
<evidence type="ECO:0000256" key="7">
    <source>
        <dbReference type="ARBA" id="ARBA00022741"/>
    </source>
</evidence>
<evidence type="ECO:0000256" key="9">
    <source>
        <dbReference type="ARBA" id="ARBA00022840"/>
    </source>
</evidence>
<keyword evidence="18" id="KW-1185">Reference proteome</keyword>
<evidence type="ECO:0000256" key="2">
    <source>
        <dbReference type="ARBA" id="ARBA00004141"/>
    </source>
</evidence>
<evidence type="ECO:0000256" key="6">
    <source>
        <dbReference type="ARBA" id="ARBA00022692"/>
    </source>
</evidence>
<evidence type="ECO:0000256" key="1">
    <source>
        <dbReference type="ARBA" id="ARBA00000085"/>
    </source>
</evidence>
<dbReference type="EMBL" id="JASJOS010000001">
    <property type="protein sequence ID" value="MDJ1479163.1"/>
    <property type="molecule type" value="Genomic_DNA"/>
</dbReference>
<evidence type="ECO:0000256" key="13">
    <source>
        <dbReference type="SAM" id="Coils"/>
    </source>
</evidence>
<evidence type="ECO:0000259" key="15">
    <source>
        <dbReference type="PROSITE" id="PS50109"/>
    </source>
</evidence>
<dbReference type="InterPro" id="IPR029095">
    <property type="entry name" value="NarX-like_N"/>
</dbReference>